<dbReference type="RefSeq" id="XP_013886921.1">
    <property type="nucleotide sequence ID" value="XM_014031467.1"/>
</dbReference>
<accession>A0A2I4D3V8</accession>
<proteinExistence type="predicted"/>
<dbReference type="Proteomes" id="UP000192220">
    <property type="component" value="Unplaced"/>
</dbReference>
<protein>
    <submittedName>
        <fullName evidence="3">Uncharacterized protein LOC106534735</fullName>
    </submittedName>
</protein>
<sequence>MSPFIYSLLTHDCKPVDGSNIIVTFGYDTTVIVPIKDNNDTACRYEVDHLSEWCDTNNLLLNADQTKELIVDFRRNTDPHPPVHLKGTAVESVNSFKFLGVHISEDLTWTTGCSMLVKKTHQRLFFLRSLRKNHLSSEVITNFYRCTIESILTNCITVWYGNCSVSDRKALQRVVKTAQYIAGAPLPAIKDIYRKRCLKRAGKITKDSTHPAHTLFSLLPSGRRYRSLRTRTTRHLNSFFPTAVTLNAS</sequence>
<dbReference type="GO" id="GO:0016706">
    <property type="term" value="F:2-oxoglutarate-dependent dioxygenase activity"/>
    <property type="evidence" value="ECO:0007669"/>
    <property type="project" value="InterPro"/>
</dbReference>
<dbReference type="KEGG" id="alim:106534735"/>
<name>A0A2I4D3V8_AUSLI</name>
<gene>
    <name evidence="3" type="primary">LOC106534735</name>
</gene>
<evidence type="ECO:0000259" key="1">
    <source>
        <dbReference type="Pfam" id="PF09004"/>
    </source>
</evidence>
<evidence type="ECO:0000313" key="2">
    <source>
        <dbReference type="Proteomes" id="UP000192220"/>
    </source>
</evidence>
<evidence type="ECO:0000313" key="3">
    <source>
        <dbReference type="RefSeq" id="XP_013886921.1"/>
    </source>
</evidence>
<dbReference type="GeneID" id="106534735"/>
<dbReference type="InParanoid" id="A0A2I4D3V8"/>
<dbReference type="Pfam" id="PF09004">
    <property type="entry name" value="ALKBH8_N"/>
    <property type="match status" value="1"/>
</dbReference>
<dbReference type="GO" id="GO:0008168">
    <property type="term" value="F:methyltransferase activity"/>
    <property type="evidence" value="ECO:0007669"/>
    <property type="project" value="InterPro"/>
</dbReference>
<dbReference type="STRING" id="52670.A0A2I4D3V8"/>
<reference evidence="3" key="1">
    <citation type="submission" date="2025-08" db="UniProtKB">
        <authorList>
            <consortium name="RefSeq"/>
        </authorList>
    </citation>
    <scope>IDENTIFICATION</scope>
</reference>
<dbReference type="OrthoDB" id="8447068at2759"/>
<dbReference type="PANTHER" id="PTHR33332">
    <property type="entry name" value="REVERSE TRANSCRIPTASE DOMAIN-CONTAINING PROTEIN"/>
    <property type="match status" value="1"/>
</dbReference>
<organism evidence="2 3">
    <name type="scientific">Austrofundulus limnaeus</name>
    <name type="common">Annual killifish</name>
    <dbReference type="NCBI Taxonomy" id="52670"/>
    <lineage>
        <taxon>Eukaryota</taxon>
        <taxon>Metazoa</taxon>
        <taxon>Chordata</taxon>
        <taxon>Craniata</taxon>
        <taxon>Vertebrata</taxon>
        <taxon>Euteleostomi</taxon>
        <taxon>Actinopterygii</taxon>
        <taxon>Neopterygii</taxon>
        <taxon>Teleostei</taxon>
        <taxon>Neoteleostei</taxon>
        <taxon>Acanthomorphata</taxon>
        <taxon>Ovalentaria</taxon>
        <taxon>Atherinomorphae</taxon>
        <taxon>Cyprinodontiformes</taxon>
        <taxon>Rivulidae</taxon>
        <taxon>Austrofundulus</taxon>
    </lineage>
</organism>
<feature type="domain" description="Alkylated DNA repair protein AlkB homologue 8 N-terminal" evidence="1">
    <location>
        <begin position="109"/>
        <end position="150"/>
    </location>
</feature>
<keyword evidence="2" id="KW-1185">Reference proteome</keyword>
<dbReference type="InterPro" id="IPR015095">
    <property type="entry name" value="AlkB_hom8_N"/>
</dbReference>
<dbReference type="AlphaFoldDB" id="A0A2I4D3V8"/>